<dbReference type="InterPro" id="IPR013099">
    <property type="entry name" value="K_chnl_dom"/>
</dbReference>
<evidence type="ECO:0000256" key="5">
    <source>
        <dbReference type="ARBA" id="ARBA00022826"/>
    </source>
</evidence>
<feature type="region of interest" description="Disordered" evidence="12">
    <location>
        <begin position="794"/>
        <end position="853"/>
    </location>
</feature>
<dbReference type="SUPFAM" id="SSF81324">
    <property type="entry name" value="Voltage-gated potassium channels"/>
    <property type="match status" value="1"/>
</dbReference>
<evidence type="ECO:0000259" key="16">
    <source>
        <dbReference type="Pfam" id="PF22614"/>
    </source>
</evidence>
<feature type="compositionally biased region" description="Basic and acidic residues" evidence="12">
    <location>
        <begin position="825"/>
        <end position="839"/>
    </location>
</feature>
<evidence type="ECO:0000256" key="4">
    <source>
        <dbReference type="ARBA" id="ARBA00022692"/>
    </source>
</evidence>
<keyword evidence="8" id="KW-0406">Ion transport</keyword>
<evidence type="ECO:0000256" key="11">
    <source>
        <dbReference type="ARBA" id="ARBA00034430"/>
    </source>
</evidence>
<sequence length="1523" mass="171805">MEEGTVQNVTDPLESLEVPEGRMGHGGDPRPGDNTVGGCRPLMADCMGGNFPLRRRRTHNTINNSRDSPILLDEEEDKRYRSCWNLKDVSEAYFRSYASQLFMFSLSVFACVLYVFETYYDNPFQNVVFISLEVFLSLTFLVDYVLTLAFALDRWRYVVSFNGIIDLVSILPLVPFLVHSFTHGRIKRWMETWIEIGSLCRVLRGLKVFRVMRFFPDSSAGVPMPYSRRRLTSPKPFDNSNSVTVRIIKLSFWLCGTIFISTGLVYFIDTHEHNKSFSLPSDMATFQWFDALYFISVTLATVGYGDIVPSSFLSRMVVLCTIFFFLCCIPYQVGKLVEAISSKSAYRTAAFRPVRNTEHAVLLGTITYPVLASFVEQFLHGNERLEHNFRLVILSPTEPDPWLQSLLKHPRYQDRVMYLHGSPWSAEDLRRAGAGHAQAIFIQADFLGQDIQKDQDRILLTAVAARKYLVRQFDTTTFPFSDEEEEEDNFLIRTVSSLGLLPSTRSKDASATRSPRKPVKTLAPSSSPLPLDQEGSRDVENPVSGLEPARQTSVPWLSRIRSNSYLRGALSVLEQGINSLGDERVREEQEEPDEQLSERIIIQTHTATAMEELTRGLGFRHAYCPHIIRLRLMAYGVAFPGLLSFFMILLKGDPFGGEERTKEPAWFKTFRGGGRQRVVRHELAVIPDSPLEGRTFAEVARYLYRRFGLVMVGLEVNGVFLLNPHHYYRFHSSRVRAVGAYFIVSGWQVVHAAFEKLKHQNLNRLDVLASLAERPRIKLRASDLPPPRITRLRSMQCSNAGRARNTKSASTSSETMVRDTFPSAGDRREDHDPKDECAPPRHAQRPSRTYHQAQLHRTLRARHKDMLSEAHRILQEAHDDHVRRTRESNGISRYLHDWEEMPGEAFLASSRSTDKVTENGNSSGGTNSHQDTQDSESLDESAKNGRVSDTREWWRLKPRGGQEETQHCSKHSAQTPVFVDSVVKKVQGARDMLTQLLDANHSPLPEGGLRNHVVLGLCNEAAQSADTFIQFVSAFRKLLHMPIVVLCTDSNRFATLLQGLRQRLRQTSRAVRDLEAPNTRDIYFIKGSPKIRADLQYCCVENAYAVVLLGDDIPRRQDQVGERDPVLVDRHVLLSSFKLEGILRERLYTRVFTVVDLWNEPNMDLLRQRVRFSGQFSAMSAGASGHPRLSNSTKAWPPHADAIRGNSKSQPVAISAASTEALTNTRLNAHHDAGALSVSRHGQFNTDLPHQEAYYGHRYGDDVKRRSRAQSFVPIPERASLPEHGSPLFAAGRVCCRSFFDVFFIYMYKNPYALRLWKEVIRSSSDDLLGDEFQVGTCATASEGEILDAEMLKEMLGDATDDTGQKDVDAEVPFGYTGRDLYCDSTGLDDAPPEVENLQDSIDLLRSSLDEMPLPRAFLGARYADLVDAFMHMGLVPIGLYRPRGLMDAPLPFSVVNPPPDTKMVRSDLIFVLRPAGIFESREKGPAANPNAGGLSAPKAQIVCHNHQNKVYVDPTSNSPVCT</sequence>
<protein>
    <recommendedName>
        <fullName evidence="19">Potassium channel domain-containing protein</fullName>
    </recommendedName>
</protein>
<feature type="region of interest" description="Disordered" evidence="12">
    <location>
        <begin position="908"/>
        <end position="954"/>
    </location>
</feature>
<feature type="region of interest" description="Disordered" evidence="12">
    <location>
        <begin position="503"/>
        <end position="547"/>
    </location>
</feature>
<proteinExistence type="predicted"/>
<feature type="compositionally biased region" description="Polar residues" evidence="12">
    <location>
        <begin position="806"/>
        <end position="815"/>
    </location>
</feature>
<feature type="domain" description="Potassium channel" evidence="15">
    <location>
        <begin position="259"/>
        <end position="340"/>
    </location>
</feature>
<evidence type="ECO:0000313" key="18">
    <source>
        <dbReference type="Proteomes" id="UP000355283"/>
    </source>
</evidence>
<keyword evidence="2" id="KW-0813">Transport</keyword>
<evidence type="ECO:0000256" key="10">
    <source>
        <dbReference type="ARBA" id="ARBA00023303"/>
    </source>
</evidence>
<organism evidence="17 18">
    <name type="scientific">Nannochloropsis salina CCMP1776</name>
    <dbReference type="NCBI Taxonomy" id="1027361"/>
    <lineage>
        <taxon>Eukaryota</taxon>
        <taxon>Sar</taxon>
        <taxon>Stramenopiles</taxon>
        <taxon>Ochrophyta</taxon>
        <taxon>Eustigmatophyceae</taxon>
        <taxon>Eustigmatales</taxon>
        <taxon>Monodopsidaceae</taxon>
        <taxon>Microchloropsis</taxon>
        <taxon>Microchloropsis salina</taxon>
    </lineage>
</organism>
<evidence type="ECO:0008006" key="19">
    <source>
        <dbReference type="Google" id="ProtNLM"/>
    </source>
</evidence>
<evidence type="ECO:0000256" key="6">
    <source>
        <dbReference type="ARBA" id="ARBA00022958"/>
    </source>
</evidence>
<dbReference type="EMBL" id="SDOX01000121">
    <property type="protein sequence ID" value="TFJ82038.1"/>
    <property type="molecule type" value="Genomic_DNA"/>
</dbReference>
<feature type="transmembrane region" description="Helical" evidence="13">
    <location>
        <begin position="288"/>
        <end position="305"/>
    </location>
</feature>
<keyword evidence="10" id="KW-0407">Ion channel</keyword>
<evidence type="ECO:0000256" key="2">
    <source>
        <dbReference type="ARBA" id="ARBA00022448"/>
    </source>
</evidence>
<keyword evidence="4 13" id="KW-0812">Transmembrane</keyword>
<dbReference type="InterPro" id="IPR027359">
    <property type="entry name" value="Volt_channel_dom_sf"/>
</dbReference>
<dbReference type="OrthoDB" id="10035564at2759"/>
<evidence type="ECO:0000313" key="17">
    <source>
        <dbReference type="EMBL" id="TFJ82038.1"/>
    </source>
</evidence>
<feature type="compositionally biased region" description="Polar residues" evidence="12">
    <location>
        <begin position="1"/>
        <end position="10"/>
    </location>
</feature>
<feature type="transmembrane region" description="Helical" evidence="13">
    <location>
        <begin position="157"/>
        <end position="178"/>
    </location>
</feature>
<evidence type="ECO:0000256" key="3">
    <source>
        <dbReference type="ARBA" id="ARBA00022538"/>
    </source>
</evidence>
<keyword evidence="3" id="KW-0633">Potassium transport</keyword>
<reference evidence="17 18" key="1">
    <citation type="submission" date="2019-01" db="EMBL/GenBank/DDBJ databases">
        <title>Nuclear Genome Assembly of the Microalgal Biofuel strain Nannochloropsis salina CCMP1776.</title>
        <authorList>
            <person name="Hovde B."/>
        </authorList>
    </citation>
    <scope>NUCLEOTIDE SEQUENCE [LARGE SCALE GENOMIC DNA]</scope>
    <source>
        <strain evidence="17 18">CCMP1776</strain>
    </source>
</reference>
<comment type="subcellular location">
    <subcellularLocation>
        <location evidence="1">Membrane</location>
        <topology evidence="1">Multi-pass membrane protein</topology>
    </subcellularLocation>
</comment>
<feature type="domain" description="RCK N-terminal" evidence="16">
    <location>
        <begin position="357"/>
        <end position="460"/>
    </location>
</feature>
<feature type="domain" description="Calcium-activated potassium channel BK alpha subunit" evidence="14">
    <location>
        <begin position="624"/>
        <end position="714"/>
    </location>
</feature>
<feature type="compositionally biased region" description="Polar residues" evidence="12">
    <location>
        <begin position="918"/>
        <end position="930"/>
    </location>
</feature>
<evidence type="ECO:0000259" key="15">
    <source>
        <dbReference type="Pfam" id="PF07885"/>
    </source>
</evidence>
<dbReference type="Gene3D" id="1.20.120.350">
    <property type="entry name" value="Voltage-gated potassium channels. Chain C"/>
    <property type="match status" value="1"/>
</dbReference>
<dbReference type="InterPro" id="IPR047871">
    <property type="entry name" value="K_chnl_Slo-like"/>
</dbReference>
<evidence type="ECO:0000256" key="9">
    <source>
        <dbReference type="ARBA" id="ARBA00023136"/>
    </source>
</evidence>
<keyword evidence="5" id="KW-0631">Potassium channel</keyword>
<feature type="transmembrane region" description="Helical" evidence="13">
    <location>
        <begin position="97"/>
        <end position="116"/>
    </location>
</feature>
<dbReference type="PANTHER" id="PTHR10027:SF10">
    <property type="entry name" value="SLOWPOKE 2, ISOFORM D"/>
    <property type="match status" value="1"/>
</dbReference>
<dbReference type="PANTHER" id="PTHR10027">
    <property type="entry name" value="CALCIUM-ACTIVATED POTASSIUM CHANNEL ALPHA CHAIN"/>
    <property type="match status" value="1"/>
</dbReference>
<keyword evidence="7 13" id="KW-1133">Transmembrane helix</keyword>
<dbReference type="InterPro" id="IPR003929">
    <property type="entry name" value="K_chnl_BK_asu"/>
</dbReference>
<dbReference type="InterPro" id="IPR003148">
    <property type="entry name" value="RCK_N"/>
</dbReference>
<keyword evidence="18" id="KW-1185">Reference proteome</keyword>
<feature type="transmembrane region" description="Helical" evidence="13">
    <location>
        <begin position="250"/>
        <end position="268"/>
    </location>
</feature>
<feature type="compositionally biased region" description="Basic and acidic residues" evidence="12">
    <location>
        <begin position="940"/>
        <end position="954"/>
    </location>
</feature>
<evidence type="ECO:0000256" key="8">
    <source>
        <dbReference type="ARBA" id="ARBA00023065"/>
    </source>
</evidence>
<feature type="region of interest" description="Disordered" evidence="12">
    <location>
        <begin position="1181"/>
        <end position="1209"/>
    </location>
</feature>
<dbReference type="Pfam" id="PF07885">
    <property type="entry name" value="Ion_trans_2"/>
    <property type="match status" value="1"/>
</dbReference>
<keyword evidence="6" id="KW-0630">Potassium</keyword>
<evidence type="ECO:0000259" key="14">
    <source>
        <dbReference type="Pfam" id="PF03493"/>
    </source>
</evidence>
<name>A0A4D9D086_9STRA</name>
<evidence type="ECO:0000256" key="7">
    <source>
        <dbReference type="ARBA" id="ARBA00022989"/>
    </source>
</evidence>
<dbReference type="Gene3D" id="1.10.287.70">
    <property type="match status" value="1"/>
</dbReference>
<feature type="transmembrane region" description="Helical" evidence="13">
    <location>
        <begin position="312"/>
        <end position="333"/>
    </location>
</feature>
<feature type="transmembrane region" description="Helical" evidence="13">
    <location>
        <begin position="128"/>
        <end position="151"/>
    </location>
</feature>
<dbReference type="GO" id="GO:0005267">
    <property type="term" value="F:potassium channel activity"/>
    <property type="evidence" value="ECO:0007669"/>
    <property type="project" value="UniProtKB-KW"/>
</dbReference>
<comment type="catalytic activity">
    <reaction evidence="11">
        <text>K(+)(in) = K(+)(out)</text>
        <dbReference type="Rhea" id="RHEA:29463"/>
        <dbReference type="ChEBI" id="CHEBI:29103"/>
    </reaction>
</comment>
<gene>
    <name evidence="17" type="ORF">NSK_006706</name>
</gene>
<dbReference type="Pfam" id="PF03493">
    <property type="entry name" value="BK_channel_a"/>
    <property type="match status" value="1"/>
</dbReference>
<evidence type="ECO:0000256" key="13">
    <source>
        <dbReference type="SAM" id="Phobius"/>
    </source>
</evidence>
<feature type="region of interest" description="Disordered" evidence="12">
    <location>
        <begin position="1"/>
        <end position="32"/>
    </location>
</feature>
<keyword evidence="9 13" id="KW-0472">Membrane</keyword>
<dbReference type="Pfam" id="PF22614">
    <property type="entry name" value="Slo-like_RCK"/>
    <property type="match status" value="1"/>
</dbReference>
<dbReference type="Proteomes" id="UP000355283">
    <property type="component" value="Unassembled WGS sequence"/>
</dbReference>
<dbReference type="GO" id="GO:0016020">
    <property type="term" value="C:membrane"/>
    <property type="evidence" value="ECO:0007669"/>
    <property type="project" value="UniProtKB-SubCell"/>
</dbReference>
<evidence type="ECO:0000256" key="1">
    <source>
        <dbReference type="ARBA" id="ARBA00004141"/>
    </source>
</evidence>
<evidence type="ECO:0000256" key="12">
    <source>
        <dbReference type="SAM" id="MobiDB-lite"/>
    </source>
</evidence>
<comment type="caution">
    <text evidence="17">The sequence shown here is derived from an EMBL/GenBank/DDBJ whole genome shotgun (WGS) entry which is preliminary data.</text>
</comment>
<accession>A0A4D9D086</accession>
<dbReference type="Gene3D" id="3.40.50.720">
    <property type="entry name" value="NAD(P)-binding Rossmann-like Domain"/>
    <property type="match status" value="1"/>
</dbReference>
<feature type="compositionally biased region" description="Basic and acidic residues" evidence="12">
    <location>
        <begin position="19"/>
        <end position="31"/>
    </location>
</feature>